<evidence type="ECO:0000256" key="1">
    <source>
        <dbReference type="SAM" id="MobiDB-lite"/>
    </source>
</evidence>
<evidence type="ECO:0000313" key="2">
    <source>
        <dbReference type="EMBL" id="GIY90742.1"/>
    </source>
</evidence>
<gene>
    <name evidence="2" type="ORF">CEXT_463921</name>
</gene>
<dbReference type="Gene3D" id="1.10.20.10">
    <property type="entry name" value="Histone, subunit A"/>
    <property type="match status" value="1"/>
</dbReference>
<dbReference type="AlphaFoldDB" id="A0AAV4X6B9"/>
<comment type="caution">
    <text evidence="2">The sequence shown here is derived from an EMBL/GenBank/DDBJ whole genome shotgun (WGS) entry which is preliminary data.</text>
</comment>
<evidence type="ECO:0000313" key="3">
    <source>
        <dbReference type="Proteomes" id="UP001054945"/>
    </source>
</evidence>
<reference evidence="2 3" key="1">
    <citation type="submission" date="2021-06" db="EMBL/GenBank/DDBJ databases">
        <title>Caerostris extrusa draft genome.</title>
        <authorList>
            <person name="Kono N."/>
            <person name="Arakawa K."/>
        </authorList>
    </citation>
    <scope>NUCLEOTIDE SEQUENCE [LARGE SCALE GENOMIC DNA]</scope>
</reference>
<dbReference type="InterPro" id="IPR009072">
    <property type="entry name" value="Histone-fold"/>
</dbReference>
<dbReference type="GO" id="GO:0046982">
    <property type="term" value="F:protein heterodimerization activity"/>
    <property type="evidence" value="ECO:0007669"/>
    <property type="project" value="InterPro"/>
</dbReference>
<organism evidence="2 3">
    <name type="scientific">Caerostris extrusa</name>
    <name type="common">Bark spider</name>
    <name type="synonym">Caerostris bankana</name>
    <dbReference type="NCBI Taxonomy" id="172846"/>
    <lineage>
        <taxon>Eukaryota</taxon>
        <taxon>Metazoa</taxon>
        <taxon>Ecdysozoa</taxon>
        <taxon>Arthropoda</taxon>
        <taxon>Chelicerata</taxon>
        <taxon>Arachnida</taxon>
        <taxon>Araneae</taxon>
        <taxon>Araneomorphae</taxon>
        <taxon>Entelegynae</taxon>
        <taxon>Araneoidea</taxon>
        <taxon>Araneidae</taxon>
        <taxon>Caerostris</taxon>
    </lineage>
</organism>
<feature type="region of interest" description="Disordered" evidence="1">
    <location>
        <begin position="1"/>
        <end position="23"/>
    </location>
</feature>
<proteinExistence type="predicted"/>
<dbReference type="SUPFAM" id="SSF47113">
    <property type="entry name" value="Histone-fold"/>
    <property type="match status" value="1"/>
</dbReference>
<dbReference type="EMBL" id="BPLR01017347">
    <property type="protein sequence ID" value="GIY90742.1"/>
    <property type="molecule type" value="Genomic_DNA"/>
</dbReference>
<accession>A0AAV4X6B9</accession>
<keyword evidence="3" id="KW-1185">Reference proteome</keyword>
<name>A0AAV4X6B9_CAEEX</name>
<protein>
    <submittedName>
        <fullName evidence="2">Uncharacterized protein</fullName>
    </submittedName>
</protein>
<sequence>MAKKSIKKPIKKSKKAITTKKHKVTSTKKLAKQPLDVMFIHSCLQNNFLMRVDPCASFVLEGVLQYLGAEIFRIELSRGPKSLQECRTVNCHHGA</sequence>
<dbReference type="Proteomes" id="UP001054945">
    <property type="component" value="Unassembled WGS sequence"/>
</dbReference>